<evidence type="ECO:0000313" key="5">
    <source>
        <dbReference type="EMBL" id="MBF0935260.1"/>
    </source>
</evidence>
<evidence type="ECO:0000313" key="6">
    <source>
        <dbReference type="Proteomes" id="UP000757900"/>
    </source>
</evidence>
<gene>
    <name evidence="5" type="ORF">HXK00_06425</name>
</gene>
<name>A0A929MS48_ABIDE</name>
<dbReference type="SMART" id="SM00342">
    <property type="entry name" value="HTH_ARAC"/>
    <property type="match status" value="1"/>
</dbReference>
<evidence type="ECO:0000256" key="1">
    <source>
        <dbReference type="ARBA" id="ARBA00023015"/>
    </source>
</evidence>
<dbReference type="InterPro" id="IPR018060">
    <property type="entry name" value="HTH_AraC"/>
</dbReference>
<dbReference type="Pfam" id="PF02311">
    <property type="entry name" value="AraC_binding"/>
    <property type="match status" value="1"/>
</dbReference>
<feature type="domain" description="HTH araC/xylS-type" evidence="4">
    <location>
        <begin position="175"/>
        <end position="273"/>
    </location>
</feature>
<dbReference type="Proteomes" id="UP000757900">
    <property type="component" value="Unassembled WGS sequence"/>
</dbReference>
<dbReference type="AlphaFoldDB" id="A0A929MS48"/>
<evidence type="ECO:0000256" key="3">
    <source>
        <dbReference type="ARBA" id="ARBA00023163"/>
    </source>
</evidence>
<dbReference type="InterPro" id="IPR020449">
    <property type="entry name" value="Tscrpt_reg_AraC-type_HTH"/>
</dbReference>
<dbReference type="PANTHER" id="PTHR43280">
    <property type="entry name" value="ARAC-FAMILY TRANSCRIPTIONAL REGULATOR"/>
    <property type="match status" value="1"/>
</dbReference>
<evidence type="ECO:0000259" key="4">
    <source>
        <dbReference type="PROSITE" id="PS01124"/>
    </source>
</evidence>
<dbReference type="RefSeq" id="WP_303824553.1">
    <property type="nucleotide sequence ID" value="NZ_CAMIKC010000038.1"/>
</dbReference>
<dbReference type="PRINTS" id="PR00032">
    <property type="entry name" value="HTHARAC"/>
</dbReference>
<sequence>MYIRYTITHKPEEVSQNHFQVLSVNIVSYDANWHSTMHHHNFAEIFYCLDGSGYLLTEFGRTPIHKHSLLLVNPFIEHTEHTSLISPLKYLVIGIKGPEIILPSHATDNGLFSFEDSNHQFYRLIREVMTECELNQPYSSQIIDHLINSLILRLNNVANSQLAMARETPLSASVSLAKHYIDNHFSKNINLEQLEERAHVSRFHLAHQFKEELGLSPINYLNQVRLTQAQELLLTTNYTVLQITEMVGFNSVSYFSNKFHEAVGMTPRAYRNLHASSLIQTCSLKESYRLPENMARKN</sequence>
<dbReference type="InterPro" id="IPR037923">
    <property type="entry name" value="HTH-like"/>
</dbReference>
<accession>A0A929MS48</accession>
<dbReference type="InterPro" id="IPR003313">
    <property type="entry name" value="AraC-bd"/>
</dbReference>
<dbReference type="SUPFAM" id="SSF51215">
    <property type="entry name" value="Regulatory protein AraC"/>
    <property type="match status" value="1"/>
</dbReference>
<reference evidence="5" key="1">
    <citation type="submission" date="2020-04" db="EMBL/GenBank/DDBJ databases">
        <title>Deep metagenomics examines the oral microbiome during advanced dental caries in children, revealing novel taxa and co-occurrences with host molecules.</title>
        <authorList>
            <person name="Baker J.L."/>
            <person name="Morton J.T."/>
            <person name="Dinis M."/>
            <person name="Alvarez R."/>
            <person name="Tran N.C."/>
            <person name="Knight R."/>
            <person name="Edlund A."/>
        </authorList>
    </citation>
    <scope>NUCLEOTIDE SEQUENCE</scope>
    <source>
        <strain evidence="5">JCVI_23_bin.16</strain>
    </source>
</reference>
<dbReference type="Gene3D" id="2.60.120.10">
    <property type="entry name" value="Jelly Rolls"/>
    <property type="match status" value="1"/>
</dbReference>
<dbReference type="PROSITE" id="PS01124">
    <property type="entry name" value="HTH_ARAC_FAMILY_2"/>
    <property type="match status" value="1"/>
</dbReference>
<dbReference type="EMBL" id="JABZFV010000174">
    <property type="protein sequence ID" value="MBF0935260.1"/>
    <property type="molecule type" value="Genomic_DNA"/>
</dbReference>
<keyword evidence="3" id="KW-0804">Transcription</keyword>
<dbReference type="InterPro" id="IPR014710">
    <property type="entry name" value="RmlC-like_jellyroll"/>
</dbReference>
<dbReference type="Pfam" id="PF12833">
    <property type="entry name" value="HTH_18"/>
    <property type="match status" value="1"/>
</dbReference>
<dbReference type="PANTHER" id="PTHR43280:SF28">
    <property type="entry name" value="HTH-TYPE TRANSCRIPTIONAL ACTIVATOR RHAS"/>
    <property type="match status" value="1"/>
</dbReference>
<dbReference type="GO" id="GO:0043565">
    <property type="term" value="F:sequence-specific DNA binding"/>
    <property type="evidence" value="ECO:0007669"/>
    <property type="project" value="InterPro"/>
</dbReference>
<dbReference type="GO" id="GO:0003700">
    <property type="term" value="F:DNA-binding transcription factor activity"/>
    <property type="evidence" value="ECO:0007669"/>
    <property type="project" value="InterPro"/>
</dbReference>
<dbReference type="Gene3D" id="1.10.10.60">
    <property type="entry name" value="Homeodomain-like"/>
    <property type="match status" value="2"/>
</dbReference>
<dbReference type="InterPro" id="IPR009057">
    <property type="entry name" value="Homeodomain-like_sf"/>
</dbReference>
<evidence type="ECO:0000256" key="2">
    <source>
        <dbReference type="ARBA" id="ARBA00023125"/>
    </source>
</evidence>
<protein>
    <submittedName>
        <fullName evidence="5">AraC family transcriptional regulator</fullName>
    </submittedName>
</protein>
<keyword evidence="2" id="KW-0238">DNA-binding</keyword>
<organism evidence="5 6">
    <name type="scientific">Abiotrophia defectiva</name>
    <name type="common">Streptococcus defectivus</name>
    <dbReference type="NCBI Taxonomy" id="46125"/>
    <lineage>
        <taxon>Bacteria</taxon>
        <taxon>Bacillati</taxon>
        <taxon>Bacillota</taxon>
        <taxon>Bacilli</taxon>
        <taxon>Lactobacillales</taxon>
        <taxon>Aerococcaceae</taxon>
        <taxon>Abiotrophia</taxon>
    </lineage>
</organism>
<comment type="caution">
    <text evidence="5">The sequence shown here is derived from an EMBL/GenBank/DDBJ whole genome shotgun (WGS) entry which is preliminary data.</text>
</comment>
<proteinExistence type="predicted"/>
<keyword evidence="1" id="KW-0805">Transcription regulation</keyword>
<dbReference type="SUPFAM" id="SSF46689">
    <property type="entry name" value="Homeodomain-like"/>
    <property type="match status" value="2"/>
</dbReference>